<reference evidence="9" key="1">
    <citation type="submission" date="2022-10" db="EMBL/GenBank/DDBJ databases">
        <title>The WGS of Solirubrobacter sp. CPCC 204708.</title>
        <authorList>
            <person name="Jiang Z."/>
        </authorList>
    </citation>
    <scope>NUCLEOTIDE SEQUENCE</scope>
    <source>
        <strain evidence="9">CPCC 204708</strain>
    </source>
</reference>
<dbReference type="InterPro" id="IPR013325">
    <property type="entry name" value="RNA_pol_sigma_r2"/>
</dbReference>
<evidence type="ECO:0000259" key="7">
    <source>
        <dbReference type="Pfam" id="PF04542"/>
    </source>
</evidence>
<evidence type="ECO:0000313" key="9">
    <source>
        <dbReference type="EMBL" id="MDA0142571.1"/>
    </source>
</evidence>
<keyword evidence="3" id="KW-0731">Sigma factor</keyword>
<dbReference type="Gene3D" id="1.10.1740.10">
    <property type="match status" value="1"/>
</dbReference>
<dbReference type="InterPro" id="IPR013324">
    <property type="entry name" value="RNA_pol_sigma_r3/r4-like"/>
</dbReference>
<dbReference type="InterPro" id="IPR039425">
    <property type="entry name" value="RNA_pol_sigma-70-like"/>
</dbReference>
<dbReference type="Proteomes" id="UP001147700">
    <property type="component" value="Unassembled WGS sequence"/>
</dbReference>
<feature type="domain" description="RNA polymerase sigma factor 70 region 4 type 2" evidence="8">
    <location>
        <begin position="116"/>
        <end position="165"/>
    </location>
</feature>
<protein>
    <submittedName>
        <fullName evidence="9">RNA polymerase sigma factor</fullName>
    </submittedName>
</protein>
<organism evidence="9 10">
    <name type="scientific">Solirubrobacter deserti</name>
    <dbReference type="NCBI Taxonomy" id="2282478"/>
    <lineage>
        <taxon>Bacteria</taxon>
        <taxon>Bacillati</taxon>
        <taxon>Actinomycetota</taxon>
        <taxon>Thermoleophilia</taxon>
        <taxon>Solirubrobacterales</taxon>
        <taxon>Solirubrobacteraceae</taxon>
        <taxon>Solirubrobacter</taxon>
    </lineage>
</organism>
<evidence type="ECO:0000259" key="8">
    <source>
        <dbReference type="Pfam" id="PF08281"/>
    </source>
</evidence>
<dbReference type="SUPFAM" id="SSF88946">
    <property type="entry name" value="Sigma2 domain of RNA polymerase sigma factors"/>
    <property type="match status" value="1"/>
</dbReference>
<dbReference type="NCBIfam" id="TIGR02937">
    <property type="entry name" value="sigma70-ECF"/>
    <property type="match status" value="1"/>
</dbReference>
<keyword evidence="5" id="KW-0804">Transcription</keyword>
<name>A0ABT4RVG1_9ACTN</name>
<comment type="caution">
    <text evidence="9">The sequence shown here is derived from an EMBL/GenBank/DDBJ whole genome shotgun (WGS) entry which is preliminary data.</text>
</comment>
<proteinExistence type="inferred from homology"/>
<dbReference type="EMBL" id="JAPCID010000106">
    <property type="protein sequence ID" value="MDA0142571.1"/>
    <property type="molecule type" value="Genomic_DNA"/>
</dbReference>
<dbReference type="InterPro" id="IPR036388">
    <property type="entry name" value="WH-like_DNA-bd_sf"/>
</dbReference>
<evidence type="ECO:0000256" key="5">
    <source>
        <dbReference type="ARBA" id="ARBA00023163"/>
    </source>
</evidence>
<feature type="compositionally biased region" description="Low complexity" evidence="6">
    <location>
        <begin position="162"/>
        <end position="172"/>
    </location>
</feature>
<evidence type="ECO:0000256" key="1">
    <source>
        <dbReference type="ARBA" id="ARBA00010641"/>
    </source>
</evidence>
<dbReference type="RefSeq" id="WP_202955340.1">
    <property type="nucleotide sequence ID" value="NZ_JAPCID010000106.1"/>
</dbReference>
<dbReference type="PANTHER" id="PTHR43133:SF8">
    <property type="entry name" value="RNA POLYMERASE SIGMA FACTOR HI_1459-RELATED"/>
    <property type="match status" value="1"/>
</dbReference>
<keyword evidence="10" id="KW-1185">Reference proteome</keyword>
<dbReference type="InterPro" id="IPR007627">
    <property type="entry name" value="RNA_pol_sigma70_r2"/>
</dbReference>
<dbReference type="Gene3D" id="1.10.10.10">
    <property type="entry name" value="Winged helix-like DNA-binding domain superfamily/Winged helix DNA-binding domain"/>
    <property type="match status" value="1"/>
</dbReference>
<dbReference type="SUPFAM" id="SSF88659">
    <property type="entry name" value="Sigma3 and sigma4 domains of RNA polymerase sigma factors"/>
    <property type="match status" value="1"/>
</dbReference>
<evidence type="ECO:0000256" key="4">
    <source>
        <dbReference type="ARBA" id="ARBA00023125"/>
    </source>
</evidence>
<keyword evidence="4" id="KW-0238">DNA-binding</keyword>
<comment type="similarity">
    <text evidence="1">Belongs to the sigma-70 factor family. ECF subfamily.</text>
</comment>
<gene>
    <name evidence="9" type="ORF">OJ962_34115</name>
</gene>
<sequence>MLASPAPEVTVRPRPLRPEAIVRHLDRLHHVARALCRSPHEAEDLVQDTCLQLLRTRRELRRADELPYLLTALRRTHVTRRRAAARRPRTVDLGDAPEHALAGRSPGLLDQVGEREVLRWISALPRESRIAVVAVDVAGLSRADAARVLGVRERRLSEQLSRGRAGLAARLAPEPKDQGGSWTPSPRAGASMARP</sequence>
<dbReference type="InterPro" id="IPR013249">
    <property type="entry name" value="RNA_pol_sigma70_r4_t2"/>
</dbReference>
<dbReference type="InterPro" id="IPR014284">
    <property type="entry name" value="RNA_pol_sigma-70_dom"/>
</dbReference>
<evidence type="ECO:0000256" key="6">
    <source>
        <dbReference type="SAM" id="MobiDB-lite"/>
    </source>
</evidence>
<keyword evidence="2" id="KW-0805">Transcription regulation</keyword>
<feature type="domain" description="RNA polymerase sigma-70 region 2" evidence="7">
    <location>
        <begin position="22"/>
        <end position="86"/>
    </location>
</feature>
<evidence type="ECO:0000256" key="2">
    <source>
        <dbReference type="ARBA" id="ARBA00023015"/>
    </source>
</evidence>
<dbReference type="PANTHER" id="PTHR43133">
    <property type="entry name" value="RNA POLYMERASE ECF-TYPE SIGMA FACTO"/>
    <property type="match status" value="1"/>
</dbReference>
<evidence type="ECO:0000313" key="10">
    <source>
        <dbReference type="Proteomes" id="UP001147700"/>
    </source>
</evidence>
<accession>A0ABT4RVG1</accession>
<evidence type="ECO:0000256" key="3">
    <source>
        <dbReference type="ARBA" id="ARBA00023082"/>
    </source>
</evidence>
<feature type="region of interest" description="Disordered" evidence="6">
    <location>
        <begin position="159"/>
        <end position="195"/>
    </location>
</feature>
<dbReference type="Pfam" id="PF08281">
    <property type="entry name" value="Sigma70_r4_2"/>
    <property type="match status" value="1"/>
</dbReference>
<dbReference type="Pfam" id="PF04542">
    <property type="entry name" value="Sigma70_r2"/>
    <property type="match status" value="1"/>
</dbReference>